<evidence type="ECO:0000256" key="6">
    <source>
        <dbReference type="ARBA" id="ARBA00023004"/>
    </source>
</evidence>
<dbReference type="GO" id="GO:0045329">
    <property type="term" value="P:carnitine biosynthetic process"/>
    <property type="evidence" value="ECO:0007669"/>
    <property type="project" value="TreeGrafter"/>
</dbReference>
<evidence type="ECO:0000259" key="8">
    <source>
        <dbReference type="Pfam" id="PF02668"/>
    </source>
</evidence>
<evidence type="ECO:0000256" key="4">
    <source>
        <dbReference type="ARBA" id="ARBA00022964"/>
    </source>
</evidence>
<evidence type="ECO:0000256" key="2">
    <source>
        <dbReference type="ARBA" id="ARBA00008654"/>
    </source>
</evidence>
<gene>
    <name evidence="10" type="ORF">S7711_06979</name>
</gene>
<evidence type="ECO:0000313" key="10">
    <source>
        <dbReference type="EMBL" id="KEY68069.1"/>
    </source>
</evidence>
<keyword evidence="5" id="KW-0560">Oxidoreductase</keyword>
<dbReference type="Pfam" id="PF02668">
    <property type="entry name" value="TauD"/>
    <property type="match status" value="1"/>
</dbReference>
<dbReference type="GO" id="GO:0005739">
    <property type="term" value="C:mitochondrion"/>
    <property type="evidence" value="ECO:0007669"/>
    <property type="project" value="TreeGrafter"/>
</dbReference>
<dbReference type="InterPro" id="IPR003819">
    <property type="entry name" value="TauD/TfdA-like"/>
</dbReference>
<feature type="compositionally biased region" description="Polar residues" evidence="7">
    <location>
        <begin position="62"/>
        <end position="82"/>
    </location>
</feature>
<dbReference type="GO" id="GO:0046872">
    <property type="term" value="F:metal ion binding"/>
    <property type="evidence" value="ECO:0007669"/>
    <property type="project" value="UniProtKB-KW"/>
</dbReference>
<evidence type="ECO:0000256" key="7">
    <source>
        <dbReference type="SAM" id="MobiDB-lite"/>
    </source>
</evidence>
<dbReference type="Gene3D" id="3.60.130.10">
    <property type="entry name" value="Clavaminate synthase-like"/>
    <property type="match status" value="1"/>
</dbReference>
<comment type="cofactor">
    <cofactor evidence="1">
        <name>Fe(2+)</name>
        <dbReference type="ChEBI" id="CHEBI:29033"/>
    </cofactor>
</comment>
<evidence type="ECO:0000256" key="5">
    <source>
        <dbReference type="ARBA" id="ARBA00023002"/>
    </source>
</evidence>
<evidence type="ECO:0008006" key="12">
    <source>
        <dbReference type="Google" id="ProtNLM"/>
    </source>
</evidence>
<dbReference type="CDD" id="cd00250">
    <property type="entry name" value="CAS_like"/>
    <property type="match status" value="1"/>
</dbReference>
<feature type="domain" description="TauD/TfdA-like" evidence="8">
    <location>
        <begin position="239"/>
        <end position="478"/>
    </location>
</feature>
<dbReference type="PANTHER" id="PTHR10696:SF25">
    <property type="entry name" value="OXIDOREDUCTASE AIM17-RELATED"/>
    <property type="match status" value="1"/>
</dbReference>
<dbReference type="GO" id="GO:0016706">
    <property type="term" value="F:2-oxoglutarate-dependent dioxygenase activity"/>
    <property type="evidence" value="ECO:0007669"/>
    <property type="project" value="UniProtKB-ARBA"/>
</dbReference>
<dbReference type="InterPro" id="IPR038492">
    <property type="entry name" value="GBBH-like_N_sf"/>
</dbReference>
<dbReference type="PANTHER" id="PTHR10696">
    <property type="entry name" value="GAMMA-BUTYROBETAINE HYDROXYLASE-RELATED"/>
    <property type="match status" value="1"/>
</dbReference>
<dbReference type="SUPFAM" id="SSF51197">
    <property type="entry name" value="Clavaminate synthase-like"/>
    <property type="match status" value="1"/>
</dbReference>
<evidence type="ECO:0000256" key="1">
    <source>
        <dbReference type="ARBA" id="ARBA00001954"/>
    </source>
</evidence>
<comment type="similarity">
    <text evidence="2">Belongs to the gamma-BBH/TMLD family.</text>
</comment>
<name>A0A084ARZ0_STACB</name>
<dbReference type="InterPro" id="IPR042098">
    <property type="entry name" value="TauD-like_sf"/>
</dbReference>
<feature type="domain" description="Gamma-butyrobetaine hydroxylase-like N-terminal" evidence="9">
    <location>
        <begin position="124"/>
        <end position="181"/>
    </location>
</feature>
<dbReference type="Pfam" id="PF06155">
    <property type="entry name" value="GBBH-like_N"/>
    <property type="match status" value="1"/>
</dbReference>
<protein>
    <recommendedName>
        <fullName evidence="12">TauD/TfdA-like domain-containing protein</fullName>
    </recommendedName>
</protein>
<dbReference type="InterPro" id="IPR050411">
    <property type="entry name" value="AlphaKG_dependent_hydroxylases"/>
</dbReference>
<keyword evidence="11" id="KW-1185">Reference proteome</keyword>
<sequence>MIRLQPIARDCRLFIPQAAVLYHALPVSYPITARVFSTSSSPLRKDGAPSTYDLEASRRNLSNASSVAKESKNAQNETSLNNGGKGVYSPTPIKDAREYFERAGIPGMDLQWSPRGIRGKDYRGKSTETSAATLRTFCHCELCRNKANGQRTFPESAIDPNIRIASVEALPGGLRINFASEERRLDKEGTHTSYWPWRRLLAAVKHHVFRGNPPSEARIRLRTKVSYWDAAMLEKKIASIDYSRFKEYDGKWDAIMQLCHLGIVIVKNVPLKEESVSAVAERIGPVRETFYGRTFNVKAKPNPDNVAYTAESLGLHQDLLYLHSPPKIQILHCMENTCEGGLSLFSDGERAATALLANLGVDHPLMKALMERKVPYQYYTSGRNYYQARRVIECSAGQLKRVYWSPPFVGDSTRCDMDFTAEWIRAARVFQDMIDAEDAVFKLRLEPGDCVLFDNMRVMHGRTAFDSGTGSRWLRGAYISHEDFVSVASAIPMAILRKFSDQYSTDAAIGKGNALPKSFIEDLHKAVQRHGFGAVNN</sequence>
<dbReference type="AlphaFoldDB" id="A0A084ARZ0"/>
<keyword evidence="4" id="KW-0223">Dioxygenase</keyword>
<dbReference type="EMBL" id="KL648592">
    <property type="protein sequence ID" value="KEY68069.1"/>
    <property type="molecule type" value="Genomic_DNA"/>
</dbReference>
<dbReference type="HOGENOM" id="CLU_021859_0_0_1"/>
<dbReference type="InterPro" id="IPR010376">
    <property type="entry name" value="GBBH-like_N"/>
</dbReference>
<dbReference type="OrthoDB" id="406634at2759"/>
<keyword evidence="3" id="KW-0479">Metal-binding</keyword>
<evidence type="ECO:0000259" key="9">
    <source>
        <dbReference type="Pfam" id="PF06155"/>
    </source>
</evidence>
<dbReference type="Gene3D" id="3.30.2020.30">
    <property type="match status" value="1"/>
</dbReference>
<dbReference type="Proteomes" id="UP000028045">
    <property type="component" value="Unassembled WGS sequence"/>
</dbReference>
<proteinExistence type="inferred from homology"/>
<evidence type="ECO:0000256" key="3">
    <source>
        <dbReference type="ARBA" id="ARBA00022723"/>
    </source>
</evidence>
<reference evidence="10 11" key="1">
    <citation type="journal article" date="2014" name="BMC Genomics">
        <title>Comparative genome sequencing reveals chemotype-specific gene clusters in the toxigenic black mold Stachybotrys.</title>
        <authorList>
            <person name="Semeiks J."/>
            <person name="Borek D."/>
            <person name="Otwinowski Z."/>
            <person name="Grishin N.V."/>
        </authorList>
    </citation>
    <scope>NUCLEOTIDE SEQUENCE [LARGE SCALE GENOMIC DNA]</scope>
    <source>
        <strain evidence="11">CBS 109288 / IBT 7711</strain>
    </source>
</reference>
<accession>A0A084ARZ0</accession>
<evidence type="ECO:0000313" key="11">
    <source>
        <dbReference type="Proteomes" id="UP000028045"/>
    </source>
</evidence>
<keyword evidence="6" id="KW-0408">Iron</keyword>
<organism evidence="10 11">
    <name type="scientific">Stachybotrys chartarum (strain CBS 109288 / IBT 7711)</name>
    <name type="common">Toxic black mold</name>
    <name type="synonym">Stilbospora chartarum</name>
    <dbReference type="NCBI Taxonomy" id="1280523"/>
    <lineage>
        <taxon>Eukaryota</taxon>
        <taxon>Fungi</taxon>
        <taxon>Dikarya</taxon>
        <taxon>Ascomycota</taxon>
        <taxon>Pezizomycotina</taxon>
        <taxon>Sordariomycetes</taxon>
        <taxon>Hypocreomycetidae</taxon>
        <taxon>Hypocreales</taxon>
        <taxon>Stachybotryaceae</taxon>
        <taxon>Stachybotrys</taxon>
    </lineage>
</organism>
<feature type="region of interest" description="Disordered" evidence="7">
    <location>
        <begin position="62"/>
        <end position="91"/>
    </location>
</feature>